<dbReference type="OrthoDB" id="158357at2759"/>
<feature type="compositionally biased region" description="Polar residues" evidence="4">
    <location>
        <begin position="876"/>
        <end position="895"/>
    </location>
</feature>
<dbReference type="Gene3D" id="3.30.810.10">
    <property type="entry name" value="2-Layer Sandwich"/>
    <property type="match status" value="1"/>
</dbReference>
<feature type="compositionally biased region" description="Polar residues" evidence="4">
    <location>
        <begin position="1205"/>
        <end position="1217"/>
    </location>
</feature>
<dbReference type="SUPFAM" id="SSF56104">
    <property type="entry name" value="SAICAR synthase-like"/>
    <property type="match status" value="1"/>
</dbReference>
<evidence type="ECO:0000256" key="3">
    <source>
        <dbReference type="PROSITE-ProRule" id="PRU00781"/>
    </source>
</evidence>
<evidence type="ECO:0000256" key="4">
    <source>
        <dbReference type="SAM" id="MobiDB-lite"/>
    </source>
</evidence>
<organism evidence="6">
    <name type="scientific">Psilocybe cubensis</name>
    <name type="common">Psychedelic mushroom</name>
    <name type="synonym">Stropharia cubensis</name>
    <dbReference type="NCBI Taxonomy" id="181762"/>
    <lineage>
        <taxon>Eukaryota</taxon>
        <taxon>Fungi</taxon>
        <taxon>Dikarya</taxon>
        <taxon>Basidiomycota</taxon>
        <taxon>Agaricomycotina</taxon>
        <taxon>Agaricomycetes</taxon>
        <taxon>Agaricomycetidae</taxon>
        <taxon>Agaricales</taxon>
        <taxon>Agaricineae</taxon>
        <taxon>Strophariaceae</taxon>
        <taxon>Psilocybe</taxon>
    </lineage>
</organism>
<feature type="compositionally biased region" description="Basic and acidic residues" evidence="4">
    <location>
        <begin position="780"/>
        <end position="789"/>
    </location>
</feature>
<dbReference type="PANTHER" id="PTHR45748">
    <property type="entry name" value="1-PHOSPHATIDYLINOSITOL 3-PHOSPHATE 5-KINASE-RELATED"/>
    <property type="match status" value="1"/>
</dbReference>
<gene>
    <name evidence="6" type="ORF">JR316_010704</name>
</gene>
<dbReference type="Gene3D" id="3.30.800.10">
    <property type="entry name" value="Phosphatidylinositol Phosphate Kinase II Beta"/>
    <property type="match status" value="1"/>
</dbReference>
<proteinExistence type="predicted"/>
<comment type="caution">
    <text evidence="6">The sequence shown here is derived from an EMBL/GenBank/DDBJ whole genome shotgun (WGS) entry which is preliminary data.</text>
</comment>
<feature type="region of interest" description="Disordered" evidence="4">
    <location>
        <begin position="1202"/>
        <end position="1261"/>
    </location>
</feature>
<dbReference type="CDD" id="cd17300">
    <property type="entry name" value="PIPKc_PIKfyve"/>
    <property type="match status" value="1"/>
</dbReference>
<dbReference type="GO" id="GO:0046854">
    <property type="term" value="P:phosphatidylinositol phosphate biosynthetic process"/>
    <property type="evidence" value="ECO:0007669"/>
    <property type="project" value="TreeGrafter"/>
</dbReference>
<dbReference type="SMART" id="SM00330">
    <property type="entry name" value="PIPKc"/>
    <property type="match status" value="1"/>
</dbReference>
<evidence type="ECO:0000256" key="1">
    <source>
        <dbReference type="ARBA" id="ARBA00022741"/>
    </source>
</evidence>
<feature type="region of interest" description="Disordered" evidence="4">
    <location>
        <begin position="76"/>
        <end position="137"/>
    </location>
</feature>
<keyword evidence="3" id="KW-0808">Transferase</keyword>
<keyword evidence="1 3" id="KW-0547">Nucleotide-binding</keyword>
<accession>A0A8H7XQJ1</accession>
<dbReference type="PANTHER" id="PTHR45748:SF7">
    <property type="entry name" value="1-PHOSPHATIDYLINOSITOL 3-PHOSPHATE 5-KINASE-RELATED"/>
    <property type="match status" value="1"/>
</dbReference>
<feature type="region of interest" description="Disordered" evidence="4">
    <location>
        <begin position="629"/>
        <end position="661"/>
    </location>
</feature>
<feature type="region of interest" description="Disordered" evidence="4">
    <location>
        <begin position="847"/>
        <end position="908"/>
    </location>
</feature>
<dbReference type="InterPro" id="IPR027483">
    <property type="entry name" value="PInositol-4-P-4/5-kinase_C_sf"/>
</dbReference>
<dbReference type="GO" id="GO:0000285">
    <property type="term" value="F:1-phosphatidylinositol-3-phosphate 5-kinase activity"/>
    <property type="evidence" value="ECO:0007669"/>
    <property type="project" value="InterPro"/>
</dbReference>
<keyword evidence="3" id="KW-0418">Kinase</keyword>
<dbReference type="GO" id="GO:0010008">
    <property type="term" value="C:endosome membrane"/>
    <property type="evidence" value="ECO:0007669"/>
    <property type="project" value="TreeGrafter"/>
</dbReference>
<protein>
    <recommendedName>
        <fullName evidence="5">PIPK domain-containing protein</fullName>
    </recommendedName>
</protein>
<feature type="compositionally biased region" description="Polar residues" evidence="4">
    <location>
        <begin position="514"/>
        <end position="527"/>
    </location>
</feature>
<evidence type="ECO:0000313" key="6">
    <source>
        <dbReference type="EMBL" id="KAG5164206.1"/>
    </source>
</evidence>
<feature type="region of interest" description="Disordered" evidence="4">
    <location>
        <begin position="768"/>
        <end position="789"/>
    </location>
</feature>
<dbReference type="EMBL" id="JAFIQS010000012">
    <property type="protein sequence ID" value="KAG5164206.1"/>
    <property type="molecule type" value="Genomic_DNA"/>
</dbReference>
<dbReference type="InterPro" id="IPR027484">
    <property type="entry name" value="PInositol-4-P-5-kinase_N"/>
</dbReference>
<feature type="compositionally biased region" description="Low complexity" evidence="4">
    <location>
        <begin position="1234"/>
        <end position="1243"/>
    </location>
</feature>
<name>A0A8H7XQJ1_PSICU</name>
<dbReference type="GO" id="GO:0000329">
    <property type="term" value="C:fungal-type vacuole membrane"/>
    <property type="evidence" value="ECO:0007669"/>
    <property type="project" value="TreeGrafter"/>
</dbReference>
<dbReference type="InterPro" id="IPR044769">
    <property type="entry name" value="PIKfyve_PIPKc"/>
</dbReference>
<dbReference type="Pfam" id="PF01504">
    <property type="entry name" value="PIP5K"/>
    <property type="match status" value="1"/>
</dbReference>
<sequence length="1616" mass="177327">MSQHKPLPDLPPNYALSVESRNHRAGLIRHFLEDIHEPGIEARRDGWVCVFEEALDEMSEEIERENWLAAVKRGKQLKKSLGKPSSSSKTIRATPVRAPPEAAKDSSKEDTTAGSQTSKDDTNILASTSTGPSPFQRLFDLNSRPHIPAGKHRPGHLLLCLSPHGRRLPLPTEDSGFDVLPANIGCTFSPATFTLKKTETESETTILYGLDGLEHDYLDTQLRLIGGTFTLKGVNSPMQHMLLSKVLRLAIYIHLALILEQRLLRDSGVEVKFTRPKLPVPSPSTPSNPALEKGVNQWRPTRPKMRNIPSSFTNFFMKRSLSHRSQTINSVGRGGSLDLTVNLVHAPTVDIPVDSSPRRSTDGHGFSGLRLNRFSFLGERRLSLRRSTHSSTPVDSGAITPSLPFVVALKRIEESKGFLSTSPGVILNAPKLLVDLADKENLSIADLENQPPKRRLKGDERLALTSLLGWDGKDAEGRGMSGILGFVRQQQISVLCSTHVPPVAPAKTPANVAPSPSLTNTSDIPSQGSSTFTTNSTASSSSGASVATVSPNNVKTPPFNLPTSGLSPCGKPHWITYRYYSNGDSTLGEWIEEFTKSSNLPCDRPECKFTRGQHEIRVIHDGVRITFRSSKTSTEAKKDEGETEGKSKEEKPVGTHDANEINDEQHISVWETCAVCNASTSRKLMDDGTYLISYAKFLELIIYSPSIHVLTPPLCDHTNPSSGPSNSLHPSRFNIIRHFSTPLGQISLSLSKIEDIFEFRVPRLQITRGTERSSPTPTRYDSKPEPETTVDKKKFLRKEIKRWWEGVADHIDKIEKVLNSEDATQKALPRLPSIDDEYAAFDVTAEGSGSVTPRAVSPLPSLPPTAPNSPSKDHGPNTSYFTTQSSVSTDTQASKAPTVPPKEDPGRLLSTLRHNFQKIEQSLYSQLAKTPETSLNDVRRSFIATGKGTQKRLKAWQKKHLSSSKAKEVGDLIAEEPEWWGKGCHAVPGGNIIVREDDWGSIIAHTLSTTDYQLELANLSIARAAFGASQPAATPRTITDSGTSSFFSVAAGYRLFASSSSKNQPDPDQEDVVWNEPEQYSAVISRKEHTRDPTSLLSIRDVLRQTSIPEQPSGTTTPSRFASLSNATAQIITGTKPTAVKAKANVGISKEAVDGTMDTSDSVETGIQLLQDLENSIPSPPPSVDSEKPSTGIVETHIRRVKDSSVVSANSAESQVTVGKDDIPPPLPPKDGQKTPNSVSSPSTPIPVTPEASAKSETVHHSTASGFASTLAHGINSAVRYVLHSETLSQPSTPPPPSSAKKHHALLADITTFDERPHIKYDWTIGKRLKFSCTVYYAKQFDVLRKRCGISDGFVQSLSRSTNWAAEGGKSKSNFWQTSDKRFVIKTLVNAWNVADLQVLVDLAPSYFRYMDATASRATVLAKLIGFYTVEIRNLETGAVQSKADLLVMENLFFDKKISKTFDLKGIQGRKVRSHGDTTKTLFDGEWIEGQQRTLTLVRPHSKLVLHEAIKHDAEFLSKSNIMDYSLLLGIDEEKKEIVCGLVDTIGSYTFAKTLEYKAKQGLQSGKEVTVMPPTEYQDRFVNALEGYFVACPDKWSKPLDESLVIHDPCLLPSIL</sequence>
<feature type="compositionally biased region" description="Basic and acidic residues" evidence="4">
    <location>
        <begin position="634"/>
        <end position="661"/>
    </location>
</feature>
<feature type="compositionally biased region" description="Polar residues" evidence="4">
    <location>
        <begin position="124"/>
        <end position="133"/>
    </location>
</feature>
<reference evidence="6" key="1">
    <citation type="submission" date="2021-02" db="EMBL/GenBank/DDBJ databases">
        <title>Psilocybe cubensis genome.</title>
        <authorList>
            <person name="Mckernan K.J."/>
            <person name="Crawford S."/>
            <person name="Trippe A."/>
            <person name="Kane L.T."/>
            <person name="Mclaughlin S."/>
        </authorList>
    </citation>
    <scope>NUCLEOTIDE SEQUENCE [LARGE SCALE GENOMIC DNA]</scope>
    <source>
        <strain evidence="6">MGC-MH-2018</strain>
    </source>
</reference>
<feature type="region of interest" description="Disordered" evidence="4">
    <location>
        <begin position="507"/>
        <end position="556"/>
    </location>
</feature>
<feature type="compositionally biased region" description="Low complexity" evidence="4">
    <location>
        <begin position="528"/>
        <end position="550"/>
    </location>
</feature>
<dbReference type="GO" id="GO:0005524">
    <property type="term" value="F:ATP binding"/>
    <property type="evidence" value="ECO:0007669"/>
    <property type="project" value="UniProtKB-UniRule"/>
</dbReference>
<feature type="compositionally biased region" description="Basic and acidic residues" evidence="4">
    <location>
        <begin position="102"/>
        <end position="111"/>
    </location>
</feature>
<evidence type="ECO:0000259" key="5">
    <source>
        <dbReference type="PROSITE" id="PS51455"/>
    </source>
</evidence>
<feature type="domain" description="PIPK" evidence="5">
    <location>
        <begin position="1263"/>
        <end position="1589"/>
    </location>
</feature>
<dbReference type="PROSITE" id="PS51455">
    <property type="entry name" value="PIPK"/>
    <property type="match status" value="1"/>
</dbReference>
<evidence type="ECO:0000256" key="2">
    <source>
        <dbReference type="ARBA" id="ARBA00022840"/>
    </source>
</evidence>
<keyword evidence="2 3" id="KW-0067">ATP-binding</keyword>
<dbReference type="InterPro" id="IPR002498">
    <property type="entry name" value="PInositol-4-P-4/5-kinase_core"/>
</dbReference>